<dbReference type="EMBL" id="CM017887">
    <property type="protein sequence ID" value="KAG1371053.1"/>
    <property type="molecule type" value="Genomic_DNA"/>
</dbReference>
<gene>
    <name evidence="1" type="ORF">COCNU_16G001470</name>
</gene>
<reference evidence="1" key="1">
    <citation type="journal article" date="2017" name="Gigascience">
        <title>The genome draft of coconut (Cocos nucifera).</title>
        <authorList>
            <person name="Xiao Y."/>
            <person name="Xu P."/>
            <person name="Fan H."/>
            <person name="Baudouin L."/>
            <person name="Xia W."/>
            <person name="Bocs S."/>
            <person name="Xu J."/>
            <person name="Li Q."/>
            <person name="Guo A."/>
            <person name="Zhou L."/>
            <person name="Li J."/>
            <person name="Wu Y."/>
            <person name="Ma Z."/>
            <person name="Armero A."/>
            <person name="Issali A.E."/>
            <person name="Liu N."/>
            <person name="Peng M."/>
            <person name="Yang Y."/>
        </authorList>
    </citation>
    <scope>NUCLEOTIDE SEQUENCE</scope>
    <source>
        <tissue evidence="1">Spear leaf of Hainan Tall coconut</tissue>
    </source>
</reference>
<sequence length="138" mass="14442">MEENKSSEGFAKEVIEAFEGAFDNGFNSCKSLVGKLFPNLDLSSVIWEASLALPSEMEAQTTPKMGPTAKAPQPVLEVPTVLLVPKVEAFTSIETPAAAPTEAPAPNSKPAEVPASIEVISLEDDTTAIPTQASQADA</sequence>
<accession>A0A8K0IZT8</accession>
<name>A0A8K0IZT8_COCNU</name>
<proteinExistence type="predicted"/>
<protein>
    <submittedName>
        <fullName evidence="1">Uncharacterized protein</fullName>
    </submittedName>
</protein>
<dbReference type="AlphaFoldDB" id="A0A8K0IZT8"/>
<dbReference type="Proteomes" id="UP000797356">
    <property type="component" value="Chromosome 16"/>
</dbReference>
<organism evidence="1 2">
    <name type="scientific">Cocos nucifera</name>
    <name type="common">Coconut palm</name>
    <dbReference type="NCBI Taxonomy" id="13894"/>
    <lineage>
        <taxon>Eukaryota</taxon>
        <taxon>Viridiplantae</taxon>
        <taxon>Streptophyta</taxon>
        <taxon>Embryophyta</taxon>
        <taxon>Tracheophyta</taxon>
        <taxon>Spermatophyta</taxon>
        <taxon>Magnoliopsida</taxon>
        <taxon>Liliopsida</taxon>
        <taxon>Arecaceae</taxon>
        <taxon>Arecoideae</taxon>
        <taxon>Cocoseae</taxon>
        <taxon>Attaleinae</taxon>
        <taxon>Cocos</taxon>
    </lineage>
</organism>
<evidence type="ECO:0000313" key="2">
    <source>
        <dbReference type="Proteomes" id="UP000797356"/>
    </source>
</evidence>
<comment type="caution">
    <text evidence="1">The sequence shown here is derived from an EMBL/GenBank/DDBJ whole genome shotgun (WGS) entry which is preliminary data.</text>
</comment>
<keyword evidence="2" id="KW-1185">Reference proteome</keyword>
<reference evidence="1" key="2">
    <citation type="submission" date="2019-07" db="EMBL/GenBank/DDBJ databases">
        <authorList>
            <person name="Yang Y."/>
            <person name="Bocs S."/>
            <person name="Baudouin L."/>
        </authorList>
    </citation>
    <scope>NUCLEOTIDE SEQUENCE</scope>
    <source>
        <tissue evidence="1">Spear leaf of Hainan Tall coconut</tissue>
    </source>
</reference>
<evidence type="ECO:0000313" key="1">
    <source>
        <dbReference type="EMBL" id="KAG1371053.1"/>
    </source>
</evidence>